<evidence type="ECO:0000313" key="1">
    <source>
        <dbReference type="EMBL" id="CAB4576521.1"/>
    </source>
</evidence>
<evidence type="ECO:0000313" key="2">
    <source>
        <dbReference type="EMBL" id="CAB4634107.1"/>
    </source>
</evidence>
<gene>
    <name evidence="1" type="ORF">UFOPK1755_00160</name>
    <name evidence="2" type="ORF">UFOPK2155_00061</name>
</gene>
<dbReference type="EMBL" id="CAEZTX010000003">
    <property type="protein sequence ID" value="CAB4576521.1"/>
    <property type="molecule type" value="Genomic_DNA"/>
</dbReference>
<reference evidence="1" key="1">
    <citation type="submission" date="2020-05" db="EMBL/GenBank/DDBJ databases">
        <authorList>
            <person name="Chiriac C."/>
            <person name="Salcher M."/>
            <person name="Ghai R."/>
            <person name="Kavagutti S V."/>
        </authorList>
    </citation>
    <scope>NUCLEOTIDE SEQUENCE</scope>
</reference>
<dbReference type="AlphaFoldDB" id="A0A6J6EIX9"/>
<sequence>MDKPTIILATSNGIGMGHLARATAIAEELKNVARPILVSVAGGIAEIPATTGIPCEYIPGKTRRWMPAHRWDRYFRDRLIAIADETGASVISFDGVVPYPGFIATKLKRPDLTIVWVRRGLWQKNLLRFALPFQSRLVDLIIEPGDIARAYDHGPTANRNDATLTSPVSLYSKARALSRQDARKVLGLDVSRPAVLVQLGTGDSDMNEKMRAALSGLIGWNGLQVVLTKNPVDAQGKSLVPDGLDIKVQRYFPLADVLPAFDGAIAATGYNSVHELLPAQIPTVLISNIRGTDDQDARAKWCHNHGYALRADHANLADITATVAKLSDSAVRQRLHSKCEELSNTKGGHEIAQILVALATSTQKSSSKRVSRFLATQLIHKVTYLYRLIRPYKKNSTVENKPALFSQEIDADYLRSHIKGSQRFEHIIVDASQNYISRRHEIAIKAYGK</sequence>
<organism evidence="1">
    <name type="scientific">freshwater metagenome</name>
    <dbReference type="NCBI Taxonomy" id="449393"/>
    <lineage>
        <taxon>unclassified sequences</taxon>
        <taxon>metagenomes</taxon>
        <taxon>ecological metagenomes</taxon>
    </lineage>
</organism>
<dbReference type="Gene3D" id="3.40.50.2000">
    <property type="entry name" value="Glycogen Phosphorylase B"/>
    <property type="match status" value="1"/>
</dbReference>
<protein>
    <submittedName>
        <fullName evidence="1">Unannotated protein</fullName>
    </submittedName>
</protein>
<dbReference type="EMBL" id="CAEZVX010000002">
    <property type="protein sequence ID" value="CAB4634107.1"/>
    <property type="molecule type" value="Genomic_DNA"/>
</dbReference>
<name>A0A6J6EIX9_9ZZZZ</name>
<dbReference type="SUPFAM" id="SSF53756">
    <property type="entry name" value="UDP-Glycosyltransferase/glycogen phosphorylase"/>
    <property type="match status" value="1"/>
</dbReference>
<proteinExistence type="predicted"/>
<accession>A0A6J6EIX9</accession>